<sequence>MSVNAIVKRADRITLDSNATGRGRPKLTLDAVVHKDMSLLGLCEQVALDRAQWWKRIHVADPK</sequence>
<proteinExistence type="predicted"/>
<keyword evidence="2" id="KW-1185">Reference proteome</keyword>
<accession>A0ACC0M9U9</accession>
<evidence type="ECO:0000313" key="1">
    <source>
        <dbReference type="EMBL" id="KAI8537727.1"/>
    </source>
</evidence>
<comment type="caution">
    <text evidence="1">The sequence shown here is derived from an EMBL/GenBank/DDBJ whole genome shotgun (WGS) entry which is preliminary data.</text>
</comment>
<gene>
    <name evidence="1" type="ORF">RHMOL_Rhmol09G0047400</name>
</gene>
<organism evidence="1 2">
    <name type="scientific">Rhododendron molle</name>
    <name type="common">Chinese azalea</name>
    <name type="synonym">Azalea mollis</name>
    <dbReference type="NCBI Taxonomy" id="49168"/>
    <lineage>
        <taxon>Eukaryota</taxon>
        <taxon>Viridiplantae</taxon>
        <taxon>Streptophyta</taxon>
        <taxon>Embryophyta</taxon>
        <taxon>Tracheophyta</taxon>
        <taxon>Spermatophyta</taxon>
        <taxon>Magnoliopsida</taxon>
        <taxon>eudicotyledons</taxon>
        <taxon>Gunneridae</taxon>
        <taxon>Pentapetalae</taxon>
        <taxon>asterids</taxon>
        <taxon>Ericales</taxon>
        <taxon>Ericaceae</taxon>
        <taxon>Ericoideae</taxon>
        <taxon>Rhodoreae</taxon>
        <taxon>Rhododendron</taxon>
    </lineage>
</organism>
<dbReference type="EMBL" id="CM046396">
    <property type="protein sequence ID" value="KAI8537727.1"/>
    <property type="molecule type" value="Genomic_DNA"/>
</dbReference>
<reference evidence="1" key="1">
    <citation type="submission" date="2022-02" db="EMBL/GenBank/DDBJ databases">
        <title>Plant Genome Project.</title>
        <authorList>
            <person name="Zhang R.-G."/>
        </authorList>
    </citation>
    <scope>NUCLEOTIDE SEQUENCE</scope>
    <source>
        <strain evidence="1">AT1</strain>
    </source>
</reference>
<name>A0ACC0M9U9_RHOML</name>
<evidence type="ECO:0000313" key="2">
    <source>
        <dbReference type="Proteomes" id="UP001062846"/>
    </source>
</evidence>
<dbReference type="Proteomes" id="UP001062846">
    <property type="component" value="Chromosome 9"/>
</dbReference>
<protein>
    <submittedName>
        <fullName evidence="1">Uncharacterized protein</fullName>
    </submittedName>
</protein>